<evidence type="ECO:0000256" key="4">
    <source>
        <dbReference type="ARBA" id="ARBA00023136"/>
    </source>
</evidence>
<organism evidence="7 8">
    <name type="scientific">Phytophthora nicotianae P1976</name>
    <dbReference type="NCBI Taxonomy" id="1317066"/>
    <lineage>
        <taxon>Eukaryota</taxon>
        <taxon>Sar</taxon>
        <taxon>Stramenopiles</taxon>
        <taxon>Oomycota</taxon>
        <taxon>Peronosporomycetes</taxon>
        <taxon>Peronosporales</taxon>
        <taxon>Peronosporaceae</taxon>
        <taxon>Phytophthora</taxon>
    </lineage>
</organism>
<evidence type="ECO:0000313" key="8">
    <source>
        <dbReference type="Proteomes" id="UP000028582"/>
    </source>
</evidence>
<sequence>MEIAVASSSPLGQYLAELEADGGESMAQLLSDSRPVASRKRPRRPTRQEPRNWSWMQFAHSLRYRLELVAARRLLPELCAFHPTIREELQQAASGEAAILFESHGGWWARHVAVVEVLSGVEMAAEELWRVCATVGGASVAAIATVASSWGSEGVSILWAMEWVVTIAVFVLLWLELSMRLLLGWCVRRSGRLVASLNGFIGTLEKFNKVYASSLTLVKRAELASRGYRLGAGLLPPIGRLEASNAEPGNNDEGAAVSAAKNRLRCLSLRRKLRALNDQLQIQASTFMQEAEQTTDTKNQKFDDIGDDMDKRAPSLLLTALSKQHNRAVLLLENAVHAALMRSMAGVCSSRDSKMNCSFLFILGSHQVAVDQLTKALSLWTADLEAWNSTKDPVALLTSSRTNSPERQQQYQITPPTPDDPRLKSVATQLQDLRSTSETLTALVIAAQYELLSVKSASNSLDSSRDAMRSMVQQLQETWSNYDNALSALKGDKNPQDMPADEEADESCESKPIEVVALTSSVAPEDPNCTVVFTGTSTGDDSFDLLSLLKQQEADTPESSGPTPHFVRELRDVLAHRVPGLTKQVDHDPLIPSTPPIPPADNAILPPPPTDDMFALPRAPPRRGPRRPSTRANRDPSAAISPTLPRDNKLSGVVATAFNLELQTLLQRIQSSQQPNSIDCIGDSAEENDVDLLSSEKM</sequence>
<feature type="region of interest" description="Disordered" evidence="5">
    <location>
        <begin position="399"/>
        <end position="423"/>
    </location>
</feature>
<dbReference type="Pfam" id="PF12632">
    <property type="entry name" value="Vezatin"/>
    <property type="match status" value="1"/>
</dbReference>
<dbReference type="GO" id="GO:0012505">
    <property type="term" value="C:endomembrane system"/>
    <property type="evidence" value="ECO:0007669"/>
    <property type="project" value="UniProtKB-SubCell"/>
</dbReference>
<evidence type="ECO:0000256" key="5">
    <source>
        <dbReference type="SAM" id="MobiDB-lite"/>
    </source>
</evidence>
<keyword evidence="2" id="KW-0812">Transmembrane</keyword>
<comment type="caution">
    <text evidence="7">The sequence shown here is derived from an EMBL/GenBank/DDBJ whole genome shotgun (WGS) entry which is preliminary data.</text>
</comment>
<feature type="compositionally biased region" description="Polar residues" evidence="5">
    <location>
        <begin position="399"/>
        <end position="414"/>
    </location>
</feature>
<feature type="region of interest" description="Disordered" evidence="5">
    <location>
        <begin position="670"/>
        <end position="698"/>
    </location>
</feature>
<gene>
    <name evidence="7" type="ORF">F444_03300</name>
</gene>
<evidence type="ECO:0000259" key="6">
    <source>
        <dbReference type="Pfam" id="PF12632"/>
    </source>
</evidence>
<dbReference type="InterPro" id="IPR026859">
    <property type="entry name" value="Myosin-bd"/>
</dbReference>
<keyword evidence="4" id="KW-0472">Membrane</keyword>
<feature type="region of interest" description="Disordered" evidence="5">
    <location>
        <begin position="30"/>
        <end position="49"/>
    </location>
</feature>
<keyword evidence="3" id="KW-1133">Transmembrane helix</keyword>
<feature type="compositionally biased region" description="Basic residues" evidence="5">
    <location>
        <begin position="620"/>
        <end position="629"/>
    </location>
</feature>
<name>A0A081AUG2_PHYNI</name>
<evidence type="ECO:0000256" key="1">
    <source>
        <dbReference type="ARBA" id="ARBA00004308"/>
    </source>
</evidence>
<reference evidence="7 8" key="1">
    <citation type="submission" date="2013-11" db="EMBL/GenBank/DDBJ databases">
        <title>The Genome Sequence of Phytophthora parasitica P1976.</title>
        <authorList>
            <consortium name="The Broad Institute Genomics Platform"/>
            <person name="Russ C."/>
            <person name="Tyler B."/>
            <person name="Panabieres F."/>
            <person name="Shan W."/>
            <person name="Tripathy S."/>
            <person name="Grunwald N."/>
            <person name="Machado M."/>
            <person name="Johnson C.S."/>
            <person name="Walker B."/>
            <person name="Young S."/>
            <person name="Zeng Q."/>
            <person name="Gargeya S."/>
            <person name="Fitzgerald M."/>
            <person name="Haas B."/>
            <person name="Abouelleil A."/>
            <person name="Allen A.W."/>
            <person name="Alvarado L."/>
            <person name="Arachchi H.M."/>
            <person name="Berlin A.M."/>
            <person name="Chapman S.B."/>
            <person name="Gainer-Dewar J."/>
            <person name="Goldberg J."/>
            <person name="Griggs A."/>
            <person name="Gujja S."/>
            <person name="Hansen M."/>
            <person name="Howarth C."/>
            <person name="Imamovic A."/>
            <person name="Ireland A."/>
            <person name="Larimer J."/>
            <person name="McCowan C."/>
            <person name="Murphy C."/>
            <person name="Pearson M."/>
            <person name="Poon T.W."/>
            <person name="Priest M."/>
            <person name="Roberts A."/>
            <person name="Saif S."/>
            <person name="Shea T."/>
            <person name="Sisk P."/>
            <person name="Sykes S."/>
            <person name="Wortman J."/>
            <person name="Nusbaum C."/>
            <person name="Birren B."/>
        </authorList>
    </citation>
    <scope>NUCLEOTIDE SEQUENCE [LARGE SCALE GENOMIC DNA]</scope>
    <source>
        <strain evidence="7 8">P1976</strain>
    </source>
</reference>
<comment type="subcellular location">
    <subcellularLocation>
        <location evidence="1">Endomembrane system</location>
    </subcellularLocation>
</comment>
<dbReference type="GO" id="GO:0017022">
    <property type="term" value="F:myosin binding"/>
    <property type="evidence" value="ECO:0007669"/>
    <property type="project" value="InterPro"/>
</dbReference>
<feature type="compositionally biased region" description="Pro residues" evidence="5">
    <location>
        <begin position="592"/>
        <end position="610"/>
    </location>
</feature>
<proteinExistence type="predicted"/>
<protein>
    <recommendedName>
        <fullName evidence="6">Myosin-binding domain-containing protein</fullName>
    </recommendedName>
</protein>
<evidence type="ECO:0000313" key="7">
    <source>
        <dbReference type="EMBL" id="ETO82523.1"/>
    </source>
</evidence>
<dbReference type="AlphaFoldDB" id="A0A081AUG2"/>
<dbReference type="OrthoDB" id="124604at2759"/>
<evidence type="ECO:0000256" key="3">
    <source>
        <dbReference type="ARBA" id="ARBA00022989"/>
    </source>
</evidence>
<dbReference type="Proteomes" id="UP000028582">
    <property type="component" value="Unassembled WGS sequence"/>
</dbReference>
<evidence type="ECO:0000256" key="2">
    <source>
        <dbReference type="ARBA" id="ARBA00022692"/>
    </source>
</evidence>
<feature type="region of interest" description="Disordered" evidence="5">
    <location>
        <begin position="581"/>
        <end position="647"/>
    </location>
</feature>
<dbReference type="EMBL" id="ANJA01000674">
    <property type="protein sequence ID" value="ETO82523.1"/>
    <property type="molecule type" value="Genomic_DNA"/>
</dbReference>
<feature type="domain" description="Myosin-binding" evidence="6">
    <location>
        <begin position="184"/>
        <end position="244"/>
    </location>
</feature>
<accession>A0A081AUG2</accession>